<organism evidence="1 2">
    <name type="scientific">Parnassius apollo</name>
    <name type="common">Apollo butterfly</name>
    <name type="synonym">Papilio apollo</name>
    <dbReference type="NCBI Taxonomy" id="110799"/>
    <lineage>
        <taxon>Eukaryota</taxon>
        <taxon>Metazoa</taxon>
        <taxon>Ecdysozoa</taxon>
        <taxon>Arthropoda</taxon>
        <taxon>Hexapoda</taxon>
        <taxon>Insecta</taxon>
        <taxon>Pterygota</taxon>
        <taxon>Neoptera</taxon>
        <taxon>Endopterygota</taxon>
        <taxon>Lepidoptera</taxon>
        <taxon>Glossata</taxon>
        <taxon>Ditrysia</taxon>
        <taxon>Papilionoidea</taxon>
        <taxon>Papilionidae</taxon>
        <taxon>Parnassiinae</taxon>
        <taxon>Parnassini</taxon>
        <taxon>Parnassius</taxon>
        <taxon>Parnassius</taxon>
    </lineage>
</organism>
<proteinExistence type="predicted"/>
<keyword evidence="2" id="KW-1185">Reference proteome</keyword>
<sequence length="359" mass="40777">MNMNSQKLVQKILRPIAQTAGLFKSFSKHWTYSTRGYVLILSKNNCFAWSTSESSKTLSALLDKFLSDTEGKYFKDGKENNNDTSRWANDSKVIYFKLAPIGSYDVSFKSNNESTNIKSNKSTSLSNLNRKPKFKEAQNVTFKIKSQINVQDNKDDTSTKMIQESQDVNQTAGSALNENQNFEKLFQHTSPITDSTIPSLGNQITYSPNTEEIKNNHNQSVNNLLKVIEDENYDKYSSAELYLDSRRFLKQVDEIKSPQRKVAIVKPLDDAITYRVGYPANEMFISDQPDGVSSVFSQPSLLGLEKPKITSKTVFNYNAYPLNCKFLIKNTKKLSAICRLTSEQRVNTIKPKSKLRSKI</sequence>
<evidence type="ECO:0000313" key="2">
    <source>
        <dbReference type="Proteomes" id="UP000691718"/>
    </source>
</evidence>
<dbReference type="Proteomes" id="UP000691718">
    <property type="component" value="Unassembled WGS sequence"/>
</dbReference>
<accession>A0A8S3WW06</accession>
<comment type="caution">
    <text evidence="1">The sequence shown here is derived from an EMBL/GenBank/DDBJ whole genome shotgun (WGS) entry which is preliminary data.</text>
</comment>
<gene>
    <name evidence="1" type="ORF">PAPOLLO_LOCUS10402</name>
</gene>
<dbReference type="EMBL" id="CAJQZP010000746">
    <property type="protein sequence ID" value="CAG4982296.1"/>
    <property type="molecule type" value="Genomic_DNA"/>
</dbReference>
<dbReference type="OrthoDB" id="10676664at2759"/>
<dbReference type="AlphaFoldDB" id="A0A8S3WW06"/>
<evidence type="ECO:0000313" key="1">
    <source>
        <dbReference type="EMBL" id="CAG4982296.1"/>
    </source>
</evidence>
<name>A0A8S3WW06_PARAO</name>
<protein>
    <submittedName>
        <fullName evidence="1">(apollo) hypothetical protein</fullName>
    </submittedName>
</protein>
<reference evidence="1" key="1">
    <citation type="submission" date="2021-04" db="EMBL/GenBank/DDBJ databases">
        <authorList>
            <person name="Tunstrom K."/>
        </authorList>
    </citation>
    <scope>NUCLEOTIDE SEQUENCE</scope>
</reference>